<dbReference type="SUPFAM" id="SSF54523">
    <property type="entry name" value="Pili subunits"/>
    <property type="match status" value="1"/>
</dbReference>
<accession>D5X7N0</accession>
<evidence type="ECO:0000256" key="2">
    <source>
        <dbReference type="ARBA" id="ARBA00022481"/>
    </source>
</evidence>
<organism evidence="7 8">
    <name type="scientific">Thermincola potens (strain JR)</name>
    <dbReference type="NCBI Taxonomy" id="635013"/>
    <lineage>
        <taxon>Bacteria</taxon>
        <taxon>Bacillati</taxon>
        <taxon>Bacillota</taxon>
        <taxon>Clostridia</taxon>
        <taxon>Eubacteriales</taxon>
        <taxon>Thermincolaceae</taxon>
        <taxon>Thermincola</taxon>
    </lineage>
</organism>
<comment type="subcellular location">
    <subcellularLocation>
        <location evidence="1">Membrane</location>
        <topology evidence="1">Single-pass membrane protein</topology>
    </subcellularLocation>
</comment>
<evidence type="ECO:0000256" key="1">
    <source>
        <dbReference type="ARBA" id="ARBA00004167"/>
    </source>
</evidence>
<dbReference type="PANTHER" id="PTHR30093">
    <property type="entry name" value="GENERAL SECRETION PATHWAY PROTEIN G"/>
    <property type="match status" value="1"/>
</dbReference>
<dbReference type="GO" id="GO:0016020">
    <property type="term" value="C:membrane"/>
    <property type="evidence" value="ECO:0007669"/>
    <property type="project" value="UniProtKB-SubCell"/>
</dbReference>
<evidence type="ECO:0000256" key="4">
    <source>
        <dbReference type="ARBA" id="ARBA00022989"/>
    </source>
</evidence>
<dbReference type="Gene3D" id="3.30.700.10">
    <property type="entry name" value="Glycoprotein, Type 4 Pilin"/>
    <property type="match status" value="1"/>
</dbReference>
<evidence type="ECO:0000313" key="7">
    <source>
        <dbReference type="EMBL" id="ADG82600.1"/>
    </source>
</evidence>
<dbReference type="PROSITE" id="PS00409">
    <property type="entry name" value="PROKAR_NTER_METHYL"/>
    <property type="match status" value="1"/>
</dbReference>
<dbReference type="InterPro" id="IPR012902">
    <property type="entry name" value="N_methyl_site"/>
</dbReference>
<keyword evidence="5 6" id="KW-0472">Membrane</keyword>
<keyword evidence="4 6" id="KW-1133">Transmembrane helix</keyword>
<proteinExistence type="predicted"/>
<reference evidence="7 8" key="1">
    <citation type="submission" date="2010-05" db="EMBL/GenBank/DDBJ databases">
        <title>Complete sequence of Thermincola sp. JR.</title>
        <authorList>
            <consortium name="US DOE Joint Genome Institute"/>
            <person name="Lucas S."/>
            <person name="Copeland A."/>
            <person name="Lapidus A."/>
            <person name="Cheng J.-F."/>
            <person name="Bruce D."/>
            <person name="Goodwin L."/>
            <person name="Pitluck S."/>
            <person name="Chertkov O."/>
            <person name="Detter J.C."/>
            <person name="Han C."/>
            <person name="Tapia R."/>
            <person name="Land M."/>
            <person name="Hauser L."/>
            <person name="Kyrpides N."/>
            <person name="Mikhailova N."/>
            <person name="Hazen T.C."/>
            <person name="Woyke T."/>
        </authorList>
    </citation>
    <scope>NUCLEOTIDE SEQUENCE [LARGE SCALE GENOMIC DNA]</scope>
    <source>
        <strain evidence="7 8">JR</strain>
    </source>
</reference>
<dbReference type="KEGG" id="tjr:TherJR_1751"/>
<evidence type="ECO:0000256" key="6">
    <source>
        <dbReference type="SAM" id="Phobius"/>
    </source>
</evidence>
<dbReference type="NCBIfam" id="TIGR02532">
    <property type="entry name" value="IV_pilin_GFxxxE"/>
    <property type="match status" value="1"/>
</dbReference>
<evidence type="ECO:0000256" key="5">
    <source>
        <dbReference type="ARBA" id="ARBA00023136"/>
    </source>
</evidence>
<dbReference type="AlphaFoldDB" id="D5X7N0"/>
<protein>
    <submittedName>
        <fullName evidence="7">Type II secretion system protein G</fullName>
    </submittedName>
</protein>
<evidence type="ECO:0000256" key="3">
    <source>
        <dbReference type="ARBA" id="ARBA00022692"/>
    </source>
</evidence>
<dbReference type="EMBL" id="CP002028">
    <property type="protein sequence ID" value="ADG82600.1"/>
    <property type="molecule type" value="Genomic_DNA"/>
</dbReference>
<dbReference type="RefSeq" id="WP_013120613.1">
    <property type="nucleotide sequence ID" value="NC_014152.1"/>
</dbReference>
<keyword evidence="2" id="KW-0488">Methylation</keyword>
<dbReference type="Pfam" id="PF07963">
    <property type="entry name" value="N_methyl"/>
    <property type="match status" value="1"/>
</dbReference>
<dbReference type="STRING" id="635013.TherJR_1751"/>
<keyword evidence="8" id="KW-1185">Reference proteome</keyword>
<gene>
    <name evidence="7" type="ordered locus">TherJR_1751</name>
</gene>
<dbReference type="InterPro" id="IPR045584">
    <property type="entry name" value="Pilin-like"/>
</dbReference>
<evidence type="ECO:0000313" key="8">
    <source>
        <dbReference type="Proteomes" id="UP000002377"/>
    </source>
</evidence>
<name>D5X7N0_THEPJ</name>
<dbReference type="eggNOG" id="COG2165">
    <property type="taxonomic scope" value="Bacteria"/>
</dbReference>
<feature type="transmembrane region" description="Helical" evidence="6">
    <location>
        <begin position="20"/>
        <end position="42"/>
    </location>
</feature>
<dbReference type="PANTHER" id="PTHR30093:SF44">
    <property type="entry name" value="TYPE II SECRETION SYSTEM CORE PROTEIN G"/>
    <property type="match status" value="1"/>
</dbReference>
<sequence>MGGINKLIRKLLKSERGFTLIELMVVIVIIGIIAAIAVPRFVNAISDARAETDKANIKMLQSAVERVYAKTGSYPNTLNDLVNGGYIKSIPKDPQNDDAYSLSNGIVSCDHFSGQNY</sequence>
<keyword evidence="3 6" id="KW-0812">Transmembrane</keyword>
<dbReference type="Proteomes" id="UP000002377">
    <property type="component" value="Chromosome"/>
</dbReference>
<dbReference type="HOGENOM" id="CLU_091705_7_3_9"/>